<dbReference type="NCBIfam" id="TIGR03779">
    <property type="entry name" value="Bac_Flav_CT_M"/>
    <property type="match status" value="1"/>
</dbReference>
<name>A0ABU3E5G6_9FLAO</name>
<comment type="caution">
    <text evidence="4">The sequence shown here is derived from an EMBL/GenBank/DDBJ whole genome shotgun (WGS) entry which is preliminary data.</text>
</comment>
<evidence type="ECO:0000256" key="1">
    <source>
        <dbReference type="SAM" id="Coils"/>
    </source>
</evidence>
<evidence type="ECO:0000313" key="5">
    <source>
        <dbReference type="Proteomes" id="UP001261624"/>
    </source>
</evidence>
<feature type="transmembrane region" description="Helical" evidence="2">
    <location>
        <begin position="12"/>
        <end position="31"/>
    </location>
</feature>
<keyword evidence="2" id="KW-1133">Transmembrane helix</keyword>
<dbReference type="InterPro" id="IPR055407">
    <property type="entry name" value="TraM_C"/>
</dbReference>
<organism evidence="4 5">
    <name type="scientific">Autumnicola patrickiae</name>
    <dbReference type="NCBI Taxonomy" id="3075591"/>
    <lineage>
        <taxon>Bacteria</taxon>
        <taxon>Pseudomonadati</taxon>
        <taxon>Bacteroidota</taxon>
        <taxon>Flavobacteriia</taxon>
        <taxon>Flavobacteriales</taxon>
        <taxon>Flavobacteriaceae</taxon>
        <taxon>Autumnicola</taxon>
    </lineage>
</organism>
<keyword evidence="2" id="KW-0812">Transmembrane</keyword>
<protein>
    <submittedName>
        <fullName evidence="4">Conjugative transposon protein TraM</fullName>
    </submittedName>
</protein>
<keyword evidence="5" id="KW-1185">Reference proteome</keyword>
<accession>A0ABU3E5G6</accession>
<proteinExistence type="predicted"/>
<reference evidence="4 5" key="1">
    <citation type="submission" date="2023-09" db="EMBL/GenBank/DDBJ databases">
        <authorList>
            <person name="Rey-Velasco X."/>
        </authorList>
    </citation>
    <scope>NUCLEOTIDE SEQUENCE [LARGE SCALE GENOMIC DNA]</scope>
    <source>
        <strain evidence="4 5">F188</strain>
    </source>
</reference>
<feature type="domain" description="Conjugative transposon TraM C-terminal" evidence="3">
    <location>
        <begin position="256"/>
        <end position="401"/>
    </location>
</feature>
<dbReference type="Pfam" id="PF12508">
    <property type="entry name" value="Transposon_TraM"/>
    <property type="match status" value="1"/>
</dbReference>
<feature type="coiled-coil region" evidence="1">
    <location>
        <begin position="114"/>
        <end position="194"/>
    </location>
</feature>
<keyword evidence="1" id="KW-0175">Coiled coil</keyword>
<dbReference type="RefSeq" id="WP_311686540.1">
    <property type="nucleotide sequence ID" value="NZ_JAVRHM010000021.1"/>
</dbReference>
<evidence type="ECO:0000256" key="2">
    <source>
        <dbReference type="SAM" id="Phobius"/>
    </source>
</evidence>
<evidence type="ECO:0000313" key="4">
    <source>
        <dbReference type="EMBL" id="MDT0691237.1"/>
    </source>
</evidence>
<dbReference type="InterPro" id="IPR022187">
    <property type="entry name" value="Conjug_transposon_TraM"/>
</dbReference>
<dbReference type="EMBL" id="JAVRHM010000021">
    <property type="protein sequence ID" value="MDT0691237.1"/>
    <property type="molecule type" value="Genomic_DNA"/>
</dbReference>
<sequence>MSDLTRKRTGKFLMYAQVPIIIFSVFIFSQVRTTFGATPEDQNKISNKSAGGFNMDLPEPVIGNALDKLSLIERAREDSIKKAKDSKSDFGIFNKSSQEIVALDNADRNRARSVEELQAKLDQVNAELDNRNTKPTPSTSYGNSYSYEDFKAQQKEKELLEMEGMVAQMEQTGLEGANQELDDVNQTMDKMVKVMEMARAMEEGRSLESELSNQPGEERNVLEVKKVKDGFSDSNSNQFNELEDYTDYTSMDNTFKASFFTEQTLMSGSTVKIKLDEDLFVNEMTIPKNTFLYGKVGLSGDRLRLTITSIKYKEYLFPVSLVAYDYDGMEGIHVPGSIERDLAKKETSTSIRSMDFTTMSFDQTVEDKAIESGSNFVKDLFSRKVRLVKVKVKPHHKILLKNK</sequence>
<dbReference type="Proteomes" id="UP001261624">
    <property type="component" value="Unassembled WGS sequence"/>
</dbReference>
<gene>
    <name evidence="4" type="primary">traM</name>
    <name evidence="4" type="ORF">RM549_15685</name>
</gene>
<evidence type="ECO:0000259" key="3">
    <source>
        <dbReference type="Pfam" id="PF12508"/>
    </source>
</evidence>
<keyword evidence="2" id="KW-0472">Membrane</keyword>